<feature type="domain" description="4Fe-4S ferredoxin-type" evidence="1">
    <location>
        <begin position="123"/>
        <end position="142"/>
    </location>
</feature>
<feature type="domain" description="4Fe-4S ferredoxin-type" evidence="1">
    <location>
        <begin position="47"/>
        <end position="76"/>
    </location>
</feature>
<comment type="caution">
    <text evidence="2">The sequence shown here is derived from an EMBL/GenBank/DDBJ whole genome shotgun (WGS) entry which is preliminary data.</text>
</comment>
<dbReference type="PROSITE" id="PS51379">
    <property type="entry name" value="4FE4S_FER_2"/>
    <property type="match status" value="3"/>
</dbReference>
<evidence type="ECO:0000313" key="2">
    <source>
        <dbReference type="EMBL" id="MBS2099158.1"/>
    </source>
</evidence>
<name>A0ABS5JWC8_9BACT</name>
<sequence length="190" mass="21148">MKEDNNKKSPIERRKFLQMLGKVAAGGSILFVAGKLTTRLNQQEAGYYWQIDPEKCTQCGRCETHCVLNVSAVKCFHANKVCGYCDLCGGYYRSNVKELNTAAENLMCPTGAIKRKFVEDPYFEYSIDESLCNGCGKCVKGCTSFGNGSLYLQIKRDLCVDCNECQIAKVCPSKAITRVPIAMAYNLKDE</sequence>
<reference evidence="2 3" key="1">
    <citation type="journal article" date="2015" name="Int. J. Syst. Evol. Microbiol.">
        <title>Carboxylicivirga linearis sp. nov., isolated from a sea cucumber culture pond.</title>
        <authorList>
            <person name="Wang F.Q."/>
            <person name="Zhou Y.X."/>
            <person name="Lin X.Z."/>
            <person name="Chen G.J."/>
            <person name="Du Z.J."/>
        </authorList>
    </citation>
    <scope>NUCLEOTIDE SEQUENCE [LARGE SCALE GENOMIC DNA]</scope>
    <source>
        <strain evidence="2 3">FB218</strain>
    </source>
</reference>
<accession>A0ABS5JWC8</accession>
<evidence type="ECO:0000259" key="1">
    <source>
        <dbReference type="PROSITE" id="PS51379"/>
    </source>
</evidence>
<evidence type="ECO:0000313" key="3">
    <source>
        <dbReference type="Proteomes" id="UP000708576"/>
    </source>
</evidence>
<dbReference type="Proteomes" id="UP000708576">
    <property type="component" value="Unassembled WGS sequence"/>
</dbReference>
<dbReference type="SUPFAM" id="SSF54862">
    <property type="entry name" value="4Fe-4S ferredoxins"/>
    <property type="match status" value="2"/>
</dbReference>
<proteinExistence type="predicted"/>
<dbReference type="Gene3D" id="3.30.70.20">
    <property type="match status" value="1"/>
</dbReference>
<dbReference type="EMBL" id="JAGUCO010000008">
    <property type="protein sequence ID" value="MBS2099158.1"/>
    <property type="molecule type" value="Genomic_DNA"/>
</dbReference>
<gene>
    <name evidence="2" type="ORF">KEM10_12775</name>
</gene>
<protein>
    <submittedName>
        <fullName evidence="2">4Fe-4S binding protein</fullName>
    </submittedName>
</protein>
<feature type="domain" description="4Fe-4S ferredoxin-type" evidence="1">
    <location>
        <begin position="150"/>
        <end position="181"/>
    </location>
</feature>
<dbReference type="Pfam" id="PF00037">
    <property type="entry name" value="Fer4"/>
    <property type="match status" value="1"/>
</dbReference>
<keyword evidence="3" id="KW-1185">Reference proteome</keyword>
<dbReference type="InterPro" id="IPR017896">
    <property type="entry name" value="4Fe4S_Fe-S-bd"/>
</dbReference>
<organism evidence="2 3">
    <name type="scientific">Carboxylicivirga linearis</name>
    <dbReference type="NCBI Taxonomy" id="1628157"/>
    <lineage>
        <taxon>Bacteria</taxon>
        <taxon>Pseudomonadati</taxon>
        <taxon>Bacteroidota</taxon>
        <taxon>Bacteroidia</taxon>
        <taxon>Marinilabiliales</taxon>
        <taxon>Marinilabiliaceae</taxon>
        <taxon>Carboxylicivirga</taxon>
    </lineage>
</organism>
<dbReference type="RefSeq" id="WP_212216401.1">
    <property type="nucleotide sequence ID" value="NZ_JAGUCO010000008.1"/>
</dbReference>